<feature type="transmembrane region" description="Helical" evidence="1">
    <location>
        <begin position="497"/>
        <end position="520"/>
    </location>
</feature>
<protein>
    <submittedName>
        <fullName evidence="2">ABC transporter permease</fullName>
    </submittedName>
</protein>
<dbReference type="RefSeq" id="WP_153971645.1">
    <property type="nucleotide sequence ID" value="NZ_JACRWE010000003.1"/>
</dbReference>
<dbReference type="InterPro" id="IPR031599">
    <property type="entry name" value="ABC_tran_2"/>
</dbReference>
<feature type="transmembrane region" description="Helical" evidence="1">
    <location>
        <begin position="245"/>
        <end position="267"/>
    </location>
</feature>
<keyword evidence="1" id="KW-0812">Transmembrane</keyword>
<feature type="transmembrane region" description="Helical" evidence="1">
    <location>
        <begin position="426"/>
        <end position="450"/>
    </location>
</feature>
<proteinExistence type="predicted"/>
<feature type="transmembrane region" description="Helical" evidence="1">
    <location>
        <begin position="470"/>
        <end position="491"/>
    </location>
</feature>
<feature type="transmembrane region" description="Helical" evidence="1">
    <location>
        <begin position="32"/>
        <end position="51"/>
    </location>
</feature>
<dbReference type="EMBL" id="JACRWE010000003">
    <property type="protein sequence ID" value="MBC5996889.1"/>
    <property type="molecule type" value="Genomic_DNA"/>
</dbReference>
<evidence type="ECO:0000256" key="1">
    <source>
        <dbReference type="SAM" id="Phobius"/>
    </source>
</evidence>
<feature type="transmembrane region" description="Helical" evidence="1">
    <location>
        <begin position="118"/>
        <end position="142"/>
    </location>
</feature>
<comment type="caution">
    <text evidence="2">The sequence shown here is derived from an EMBL/GenBank/DDBJ whole genome shotgun (WGS) entry which is preliminary data.</text>
</comment>
<feature type="transmembrane region" description="Helical" evidence="1">
    <location>
        <begin position="312"/>
        <end position="335"/>
    </location>
</feature>
<feature type="transmembrane region" description="Helical" evidence="1">
    <location>
        <begin position="355"/>
        <end position="379"/>
    </location>
</feature>
<dbReference type="Pfam" id="PF16949">
    <property type="entry name" value="ABC_tran_2"/>
    <property type="match status" value="1"/>
</dbReference>
<feature type="transmembrane region" description="Helical" evidence="1">
    <location>
        <begin position="188"/>
        <end position="208"/>
    </location>
</feature>
<evidence type="ECO:0000313" key="3">
    <source>
        <dbReference type="Proteomes" id="UP000609849"/>
    </source>
</evidence>
<feature type="transmembrane region" description="Helical" evidence="1">
    <location>
        <begin position="148"/>
        <end position="176"/>
    </location>
</feature>
<feature type="transmembrane region" description="Helical" evidence="1">
    <location>
        <begin position="400"/>
        <end position="420"/>
    </location>
</feature>
<evidence type="ECO:0000313" key="2">
    <source>
        <dbReference type="EMBL" id="MBC5996889.1"/>
    </source>
</evidence>
<organism evidence="2 3">
    <name type="scientific">Romboutsia faecis</name>
    <dbReference type="NCBI Taxonomy" id="2764597"/>
    <lineage>
        <taxon>Bacteria</taxon>
        <taxon>Bacillati</taxon>
        <taxon>Bacillota</taxon>
        <taxon>Clostridia</taxon>
        <taxon>Peptostreptococcales</taxon>
        <taxon>Peptostreptococcaceae</taxon>
        <taxon>Romboutsia</taxon>
    </lineage>
</organism>
<reference evidence="2 3" key="1">
    <citation type="submission" date="2020-08" db="EMBL/GenBank/DDBJ databases">
        <authorList>
            <person name="Liu C."/>
            <person name="Sun Q."/>
        </authorList>
    </citation>
    <scope>NUCLEOTIDE SEQUENCE [LARGE SCALE GENOMIC DNA]</scope>
    <source>
        <strain evidence="2 3">NSJ-18</strain>
    </source>
</reference>
<keyword evidence="3" id="KW-1185">Reference proteome</keyword>
<feature type="transmembrane region" description="Helical" evidence="1">
    <location>
        <begin position="71"/>
        <end position="88"/>
    </location>
</feature>
<dbReference type="Proteomes" id="UP000609849">
    <property type="component" value="Unassembled WGS sequence"/>
</dbReference>
<accession>A0ABR7JPP8</accession>
<keyword evidence="1" id="KW-1133">Transmembrane helix</keyword>
<gene>
    <name evidence="2" type="ORF">H8923_08960</name>
</gene>
<keyword evidence="1" id="KW-0472">Membrane</keyword>
<sequence length="531" mass="60246">MSNLGLLINTNIINEFGLNKVKNLNSKERNKILTIIAGSIVLIGYLIYGIFKLCLDVSDLLILYNQMDLLLLIGFVGAVLFSLFTTLYKSSSYLFEAKDFEMLISLPLKESTILISKIFMLLISNYLFTAPIILIPAIVYLMKVNVSIFFYINLILMFLCTPLIPMIISSIISFFLGNISSKLKYKNAILIIGSIILLVAYMLLVTQMEEIGKSILVNSTSINEAVKKVYFLSYYFIDGLTNNNFLSVIKFIGLSLGLFLIFVNLFSKQFKLINSRMNESYKTKKYEATELKTYNIIEALLQKEIKRYFSSYIYVLNSSIGMVLLSIFSISLVILGADKASDLLQLNLDFTFIKIQLLGIILFCIITSCTTYCSISIEGKNLWIIKSLPIKEIDIFKGKIGLNLLITIPISIICFILISLRMKFDFNFTLTGSLVIISMELLVAILGLFLNLLYPNFDWKNEIAVVKRSFSMIAVMLISVLYIAAYAFIYFKFSVLNLNIFLSIAVIITLVITLILWNLIKTKGIEIFKKL</sequence>
<name>A0ABR7JPP8_9FIRM</name>